<dbReference type="STRING" id="208439.AJAP_22505"/>
<gene>
    <name evidence="4" type="ORF">AJAP_22505</name>
</gene>
<feature type="domain" description="pPIWI-RE module N-terminal" evidence="2">
    <location>
        <begin position="11"/>
        <end position="342"/>
    </location>
</feature>
<dbReference type="Pfam" id="PF13111">
    <property type="entry name" value="pPIWI_RE_X"/>
    <property type="match status" value="1"/>
</dbReference>
<reference evidence="4 5" key="1">
    <citation type="journal article" date="2014" name="J. Biotechnol.">
        <title>Complete genome sequence of the actinobacterium Amycolatopsis japonica MG417-CF17(T) (=DSM 44213T) producing (S,S)-N,N'-ethylenediaminedisuccinic acid.</title>
        <authorList>
            <person name="Stegmann E."/>
            <person name="Albersmeier A."/>
            <person name="Spohn M."/>
            <person name="Gert H."/>
            <person name="Weber T."/>
            <person name="Wohlleben W."/>
            <person name="Kalinowski J."/>
            <person name="Ruckert C."/>
        </authorList>
    </citation>
    <scope>NUCLEOTIDE SEQUENCE [LARGE SCALE GENOMIC DNA]</scope>
    <source>
        <strain evidence="5">MG417-CF17 (DSM 44213)</strain>
    </source>
</reference>
<dbReference type="Proteomes" id="UP000028492">
    <property type="component" value="Chromosome"/>
</dbReference>
<dbReference type="eggNOG" id="ENOG5033PH1">
    <property type="taxonomic scope" value="Bacteria"/>
</dbReference>
<evidence type="ECO:0000313" key="5">
    <source>
        <dbReference type="Proteomes" id="UP000028492"/>
    </source>
</evidence>
<evidence type="ECO:0000313" key="4">
    <source>
        <dbReference type="EMBL" id="AIG77356.1"/>
    </source>
</evidence>
<feature type="domain" description="pPIWI-RE RNaseH" evidence="1">
    <location>
        <begin position="553"/>
        <end position="842"/>
    </location>
</feature>
<dbReference type="KEGG" id="aja:AJAP_22505"/>
<evidence type="ECO:0000259" key="3">
    <source>
        <dbReference type="Pfam" id="PF18157"/>
    </source>
</evidence>
<dbReference type="RefSeq" id="WP_038514928.1">
    <property type="nucleotide sequence ID" value="NZ_CP008953.1"/>
</dbReference>
<accession>A0A075UY34</accession>
<dbReference type="Pfam" id="PF18157">
    <property type="entry name" value="MID_pPIWI_RE"/>
    <property type="match status" value="1"/>
</dbReference>
<protein>
    <recommendedName>
        <fullName evidence="6">DUF3893 domain-containing protein</fullName>
    </recommendedName>
</protein>
<dbReference type="InterPro" id="IPR040496">
    <property type="entry name" value="MID_pPIWI_RE"/>
</dbReference>
<organism evidence="4 5">
    <name type="scientific">Amycolatopsis japonica</name>
    <dbReference type="NCBI Taxonomy" id="208439"/>
    <lineage>
        <taxon>Bacteria</taxon>
        <taxon>Bacillati</taxon>
        <taxon>Actinomycetota</taxon>
        <taxon>Actinomycetes</taxon>
        <taxon>Pseudonocardiales</taxon>
        <taxon>Pseudonocardiaceae</taxon>
        <taxon>Amycolatopsis</taxon>
        <taxon>Amycolatopsis japonica group</taxon>
    </lineage>
</organism>
<dbReference type="InterPro" id="IPR025085">
    <property type="entry name" value="pPIWI_RE_X"/>
</dbReference>
<evidence type="ECO:0000259" key="1">
    <source>
        <dbReference type="Pfam" id="PF13032"/>
    </source>
</evidence>
<proteinExistence type="predicted"/>
<dbReference type="Pfam" id="PF13032">
    <property type="entry name" value="RNaseH_pPIWI_RE"/>
    <property type="match status" value="1"/>
</dbReference>
<dbReference type="AlphaFoldDB" id="A0A075UY34"/>
<dbReference type="HOGENOM" id="CLU_010548_0_0_11"/>
<evidence type="ECO:0000259" key="2">
    <source>
        <dbReference type="Pfam" id="PF13111"/>
    </source>
</evidence>
<sequence length="868" mass="94544">MTGDKELSLLAYPLTEVLHGTAHVYRLPSSVDDAWNRLRTRYRMKVRANVNLPYSGLATALRAYSGACVNLFPPSKDQAPERLVTSAPLDRRDVHDAVVLWEQVVLGVPNEEIVFDYLSELADLIADSAVEQVSLAEQVHHVGDQPDAPNWVYDAATWECARRLASVPWRVDGREVPLRADTDGNLVVWADQALWSSAWKEGGELCYAALRIRLLMKTLPGVQTPVVVVDPSVSRLSRWLGGTRSAWLAPRCVEDPLLCLAVEGRGRAARIEVTSGIALSVSHRLRGENLLEPGDLDLAGTPGRLRALVPKSVRFPIGRGVGMYTVRELGRHAAEAFGVPNVTAREVRGHKFSAQAKRVVTAGRDADMLDESGLPAVIKASGGERLRVLALYRTQRTRARLQRLLAHHFARPDLSEGAPEDTVVQAGAHVEVVFHHAASLLAHGSGHRERAAALNQVPHLVAQDGTRVLALCETEFDGQPLDEDAKPVVSRILAERGVLAQFLATAEAAEDPAKDHAGNNAVADLLRAAGLVHPRLTTALASGSLGTPDPITYVGLHVRAQRGEVWTKGAPKLGWSLVAMIPDGEHWRTLAYQFAPHPKTGRGTGWEDYFTANTAFRAHPLPGGKRQDESLVAAIDTALGQLRPHVATGAGYVVMVSGDSSRSLWPLLANKNLDIEPDAAGRVGNRPALPGWNPALGHRPRAVVRVTSGTRDLPRPVEVRKPAAEAGKDPRIVKTTRSLYRLDGSASANTWILANVPRQFAGSGRHSRAGLDSGRWSTDAQTGKHTWYAHTSTEIVVVGSDSDPQRYAVAAARLCDHAVSWDGRTSYPAPVHLAALMDRNHPEYRRTVDWNDETQYEETADATSYQFR</sequence>
<dbReference type="EMBL" id="CP008953">
    <property type="protein sequence ID" value="AIG77356.1"/>
    <property type="molecule type" value="Genomic_DNA"/>
</dbReference>
<evidence type="ECO:0008006" key="6">
    <source>
        <dbReference type="Google" id="ProtNLM"/>
    </source>
</evidence>
<feature type="domain" description="Prokaryotic pPIWI-RE MID" evidence="3">
    <location>
        <begin position="429"/>
        <end position="534"/>
    </location>
</feature>
<dbReference type="InterPro" id="IPR024996">
    <property type="entry name" value="RNaseH_pPIWI_RE"/>
</dbReference>
<keyword evidence="5" id="KW-1185">Reference proteome</keyword>
<name>A0A075UY34_9PSEU</name>